<organism evidence="2 3">
    <name type="scientific">Shinella kummerowiae</name>
    <dbReference type="NCBI Taxonomy" id="417745"/>
    <lineage>
        <taxon>Bacteria</taxon>
        <taxon>Pseudomonadati</taxon>
        <taxon>Pseudomonadota</taxon>
        <taxon>Alphaproteobacteria</taxon>
        <taxon>Hyphomicrobiales</taxon>
        <taxon>Rhizobiaceae</taxon>
        <taxon>Shinella</taxon>
    </lineage>
</organism>
<dbReference type="InterPro" id="IPR036505">
    <property type="entry name" value="Amidase/PGRP_sf"/>
</dbReference>
<keyword evidence="3" id="KW-1185">Reference proteome</keyword>
<dbReference type="Pfam" id="PF08239">
    <property type="entry name" value="SH3_3"/>
    <property type="match status" value="1"/>
</dbReference>
<protein>
    <submittedName>
        <fullName evidence="2">SH3 domain-containing protein</fullName>
    </submittedName>
</protein>
<gene>
    <name evidence="2" type="ORF">GR138_22760</name>
</gene>
<dbReference type="AlphaFoldDB" id="A0A6N8SHL2"/>
<dbReference type="Pfam" id="PF01510">
    <property type="entry name" value="Amidase_2"/>
    <property type="match status" value="1"/>
</dbReference>
<name>A0A6N8SHL2_9HYPH</name>
<sequence length="255" mass="27532">MPTSIPSSWMPDAAMKRVHVHWTAGAHTANSTDKNSYHILVEGDGNLVRGDKSIAANAAGSGMTPASHTKNANTGAIGISMCSMTGAQESPFSSGSHPLQEVQWDTMIKAVAQLAKRYDIPVTRQTILTHAEVQPNLGILQNGKWDITRLSFTNSFVGHRPIGDEMRRRIAIELDGLNPSMGGGLSSDLKLPRFRVKGVAPSTLNFRSSPGGDKVGELPENTLVERIAMQQAWWQVRTPKGHVGWVSSDFLVAVA</sequence>
<evidence type="ECO:0000313" key="2">
    <source>
        <dbReference type="EMBL" id="MXN48033.1"/>
    </source>
</evidence>
<dbReference type="SUPFAM" id="SSF55846">
    <property type="entry name" value="N-acetylmuramoyl-L-alanine amidase-like"/>
    <property type="match status" value="1"/>
</dbReference>
<evidence type="ECO:0000313" key="3">
    <source>
        <dbReference type="Proteomes" id="UP000435802"/>
    </source>
</evidence>
<dbReference type="OrthoDB" id="9798982at2"/>
<dbReference type="CDD" id="cd06583">
    <property type="entry name" value="PGRP"/>
    <property type="match status" value="1"/>
</dbReference>
<dbReference type="InterPro" id="IPR003646">
    <property type="entry name" value="SH3-like_bac-type"/>
</dbReference>
<dbReference type="Gene3D" id="2.30.30.40">
    <property type="entry name" value="SH3 Domains"/>
    <property type="match status" value="1"/>
</dbReference>
<dbReference type="RefSeq" id="WP_160861535.1">
    <property type="nucleotide sequence ID" value="NZ_WUMK01000009.1"/>
</dbReference>
<evidence type="ECO:0000259" key="1">
    <source>
        <dbReference type="SMART" id="SM00644"/>
    </source>
</evidence>
<reference evidence="2 3" key="1">
    <citation type="submission" date="2019-12" db="EMBL/GenBank/DDBJ databases">
        <title>Shinella kummerowiae sp. nov., a symbiotic bacterium isolated from root nodules of the herbal legume Kummerowia stipulacea.</title>
        <authorList>
            <person name="Gao J."/>
        </authorList>
    </citation>
    <scope>NUCLEOTIDE SEQUENCE [LARGE SCALE GENOMIC DNA]</scope>
    <source>
        <strain evidence="2 3">CCBAU 25048</strain>
    </source>
</reference>
<dbReference type="GO" id="GO:0008745">
    <property type="term" value="F:N-acetylmuramoyl-L-alanine amidase activity"/>
    <property type="evidence" value="ECO:0007669"/>
    <property type="project" value="InterPro"/>
</dbReference>
<dbReference type="GO" id="GO:0009253">
    <property type="term" value="P:peptidoglycan catabolic process"/>
    <property type="evidence" value="ECO:0007669"/>
    <property type="project" value="InterPro"/>
</dbReference>
<proteinExistence type="predicted"/>
<feature type="domain" description="N-acetylmuramoyl-L-alanine amidase" evidence="1">
    <location>
        <begin position="5"/>
        <end position="148"/>
    </location>
</feature>
<dbReference type="InterPro" id="IPR002502">
    <property type="entry name" value="Amidase_domain"/>
</dbReference>
<dbReference type="SMART" id="SM00644">
    <property type="entry name" value="Ami_2"/>
    <property type="match status" value="1"/>
</dbReference>
<dbReference type="Gene3D" id="3.40.80.10">
    <property type="entry name" value="Peptidoglycan recognition protein-like"/>
    <property type="match status" value="1"/>
</dbReference>
<accession>A0A6N8SHL2</accession>
<dbReference type="EMBL" id="WUMK01000009">
    <property type="protein sequence ID" value="MXN48033.1"/>
    <property type="molecule type" value="Genomic_DNA"/>
</dbReference>
<comment type="caution">
    <text evidence="2">The sequence shown here is derived from an EMBL/GenBank/DDBJ whole genome shotgun (WGS) entry which is preliminary data.</text>
</comment>
<dbReference type="Proteomes" id="UP000435802">
    <property type="component" value="Unassembled WGS sequence"/>
</dbReference>